<evidence type="ECO:0000256" key="1">
    <source>
        <dbReference type="ARBA" id="ARBA00007068"/>
    </source>
</evidence>
<accession>M1PW42</accession>
<dbReference type="CDD" id="cd02252">
    <property type="entry name" value="nylC_like"/>
    <property type="match status" value="1"/>
</dbReference>
<name>M1PW42_9ZZZZ</name>
<dbReference type="PANTHER" id="PTHR36512:SF3">
    <property type="entry name" value="BLR5678 PROTEIN"/>
    <property type="match status" value="1"/>
</dbReference>
<reference evidence="2" key="1">
    <citation type="journal article" date="2013" name="Syst. Appl. Microbiol.">
        <title>New insights into the archaeal diversity of a hypersaline microbial mat obtained by a metagenomic approach.</title>
        <authorList>
            <person name="Lopez-Lopez A."/>
            <person name="Richter M."/>
            <person name="Pena A."/>
            <person name="Tamames J."/>
            <person name="Rossello-Mora R."/>
        </authorList>
    </citation>
    <scope>NUCLEOTIDE SEQUENCE</scope>
</reference>
<dbReference type="InterPro" id="IPR005321">
    <property type="entry name" value="Peptidase_S58_DmpA"/>
</dbReference>
<dbReference type="Gene3D" id="3.60.70.12">
    <property type="entry name" value="L-amino peptidase D-ALA esterase/amidase"/>
    <property type="match status" value="1"/>
</dbReference>
<comment type="similarity">
    <text evidence="1">Belongs to the peptidase S58 family.</text>
</comment>
<dbReference type="EMBL" id="JX684090">
    <property type="protein sequence ID" value="AGF93384.1"/>
    <property type="molecule type" value="Genomic_DNA"/>
</dbReference>
<dbReference type="InterPro" id="IPR016117">
    <property type="entry name" value="ArgJ-like_dom_sf"/>
</dbReference>
<proteinExistence type="inferred from homology"/>
<dbReference type="GO" id="GO:0004177">
    <property type="term" value="F:aminopeptidase activity"/>
    <property type="evidence" value="ECO:0007669"/>
    <property type="project" value="TreeGrafter"/>
</dbReference>
<dbReference type="Pfam" id="PF03576">
    <property type="entry name" value="Peptidase_S58"/>
    <property type="match status" value="1"/>
</dbReference>
<evidence type="ECO:0000313" key="2">
    <source>
        <dbReference type="EMBL" id="AGF93384.1"/>
    </source>
</evidence>
<organism evidence="2">
    <name type="scientific">uncultured organism</name>
    <dbReference type="NCBI Taxonomy" id="155900"/>
    <lineage>
        <taxon>unclassified sequences</taxon>
        <taxon>environmental samples</taxon>
    </lineage>
</organism>
<sequence length="302" mass="31473">MKDSITEIEGIKVGHASNFKAQTGCTVVRFDKKFQGSCEVRGGAPGTRETALLEPTAAMDQIHAILLTGGSAFGLNAAGGVMKFLEEENKGFPTGAARVPIVPGAVIFDLAYGNSAIRPDADMGYEACKNAGDNFERGSVGAGTGATVGKIKGMKNCMKSGLGTASRKKGDLIVGALTVCNAFGDIYDYKNGSIIAGARDEAGNFINSKEELIKEKLEKTNPGENTTLVVLAVNADINKNMCKKIAEMAQDGLARTLAPVHTMLDGDTIFSVSSNQVKDVDVSVLGTMAAEAVADSVINCIP</sequence>
<dbReference type="AlphaFoldDB" id="M1PW42"/>
<dbReference type="PANTHER" id="PTHR36512">
    <property type="entry name" value="D-AMINOPEPTIDASE"/>
    <property type="match status" value="1"/>
</dbReference>
<gene>
    <name evidence="2" type="ORF">FLSS-24_0015</name>
</gene>
<protein>
    <submittedName>
        <fullName evidence="2">T4 family peptidase</fullName>
    </submittedName>
</protein>
<dbReference type="SUPFAM" id="SSF56266">
    <property type="entry name" value="DmpA/ArgJ-like"/>
    <property type="match status" value="1"/>
</dbReference>